<keyword evidence="8" id="KW-0378">Hydrolase</keyword>
<evidence type="ECO:0000256" key="3">
    <source>
        <dbReference type="ARBA" id="ARBA00006083"/>
    </source>
</evidence>
<dbReference type="GO" id="GO:0004000">
    <property type="term" value="F:adenosine deaminase activity"/>
    <property type="evidence" value="ECO:0007669"/>
    <property type="project" value="TreeGrafter"/>
</dbReference>
<evidence type="ECO:0000259" key="10">
    <source>
        <dbReference type="Pfam" id="PF00962"/>
    </source>
</evidence>
<evidence type="ECO:0000256" key="1">
    <source>
        <dbReference type="ARBA" id="ARBA00001947"/>
    </source>
</evidence>
<feature type="domain" description="Adenosine deaminase" evidence="10">
    <location>
        <begin position="54"/>
        <end position="232"/>
    </location>
</feature>
<sequence length="250" mass="27165">MRTSASFADRSYVPSVEDSGCVSSGPGGNELAHGRALSVSEVRAAVTEAIQLKRDFPDVVSGFDMVGRENGGRTLWYFREALSLPADLGASLPYFFHAGETDDEGTDVDQNILDALLFNTTRIGHGYALAHHPLAKELSRKRNVAVELCPISNQVLKLVSDLRNHPAAVLMSEGHPLVISSDDPSLFGTTGLSYDFYEAFVGIGGLKANLATLKELAVNSLRYSSLPAHLKDSALVMWQNKWETFISDHL</sequence>
<protein>
    <recommendedName>
        <fullName evidence="4">adenosine deaminase</fullName>
        <ecNumber evidence="4">3.5.4.4</ecNumber>
    </recommendedName>
</protein>
<dbReference type="InterPro" id="IPR032466">
    <property type="entry name" value="Metal_Hydrolase"/>
</dbReference>
<organism evidence="11 12">
    <name type="scientific">Crenichthys baileyi</name>
    <name type="common">White River springfish</name>
    <dbReference type="NCBI Taxonomy" id="28760"/>
    <lineage>
        <taxon>Eukaryota</taxon>
        <taxon>Metazoa</taxon>
        <taxon>Chordata</taxon>
        <taxon>Craniata</taxon>
        <taxon>Vertebrata</taxon>
        <taxon>Euteleostomi</taxon>
        <taxon>Actinopterygii</taxon>
        <taxon>Neopterygii</taxon>
        <taxon>Teleostei</taxon>
        <taxon>Neoteleostei</taxon>
        <taxon>Acanthomorphata</taxon>
        <taxon>Ovalentaria</taxon>
        <taxon>Atherinomorphae</taxon>
        <taxon>Cyprinodontiformes</taxon>
        <taxon>Goodeidae</taxon>
        <taxon>Crenichthys</taxon>
    </lineage>
</organism>
<keyword evidence="7" id="KW-0732">Signal</keyword>
<comment type="caution">
    <text evidence="11">The sequence shown here is derived from an EMBL/GenBank/DDBJ whole genome shotgun (WGS) entry which is preliminary data.</text>
</comment>
<dbReference type="GO" id="GO:0006154">
    <property type="term" value="P:adenosine catabolic process"/>
    <property type="evidence" value="ECO:0007669"/>
    <property type="project" value="TreeGrafter"/>
</dbReference>
<evidence type="ECO:0000256" key="7">
    <source>
        <dbReference type="ARBA" id="ARBA00022729"/>
    </source>
</evidence>
<keyword evidence="6" id="KW-0479">Metal-binding</keyword>
<name>A0AAV9SJX1_9TELE</name>
<evidence type="ECO:0000256" key="4">
    <source>
        <dbReference type="ARBA" id="ARBA00012784"/>
    </source>
</evidence>
<proteinExistence type="inferred from homology"/>
<evidence type="ECO:0000256" key="6">
    <source>
        <dbReference type="ARBA" id="ARBA00022723"/>
    </source>
</evidence>
<evidence type="ECO:0000313" key="11">
    <source>
        <dbReference type="EMBL" id="KAK5621265.1"/>
    </source>
</evidence>
<dbReference type="Proteomes" id="UP001311232">
    <property type="component" value="Unassembled WGS sequence"/>
</dbReference>
<comment type="similarity">
    <text evidence="3">Belongs to the metallo-dependent hydrolases superfamily. Adenosine and AMP deaminases family. ADGF subfamily.</text>
</comment>
<dbReference type="GO" id="GO:0005615">
    <property type="term" value="C:extracellular space"/>
    <property type="evidence" value="ECO:0007669"/>
    <property type="project" value="TreeGrafter"/>
</dbReference>
<dbReference type="PANTHER" id="PTHR11409:SF44">
    <property type="entry name" value="ADENOSINE DEAMINASE"/>
    <property type="match status" value="1"/>
</dbReference>
<dbReference type="GO" id="GO:0046103">
    <property type="term" value="P:inosine biosynthetic process"/>
    <property type="evidence" value="ECO:0007669"/>
    <property type="project" value="TreeGrafter"/>
</dbReference>
<comment type="cofactor">
    <cofactor evidence="1">
        <name>Zn(2+)</name>
        <dbReference type="ChEBI" id="CHEBI:29105"/>
    </cofactor>
</comment>
<dbReference type="Pfam" id="PF00962">
    <property type="entry name" value="A_deaminase"/>
    <property type="match status" value="1"/>
</dbReference>
<dbReference type="FunFam" id="3.20.20.140:FF:000017">
    <property type="entry name" value="Adenosine deaminase 2"/>
    <property type="match status" value="1"/>
</dbReference>
<evidence type="ECO:0000313" key="12">
    <source>
        <dbReference type="Proteomes" id="UP001311232"/>
    </source>
</evidence>
<dbReference type="EMBL" id="JAHHUM010000310">
    <property type="protein sequence ID" value="KAK5621265.1"/>
    <property type="molecule type" value="Genomic_DNA"/>
</dbReference>
<comment type="catalytic activity">
    <reaction evidence="9">
        <text>adenosine + H2O + H(+) = inosine + NH4(+)</text>
        <dbReference type="Rhea" id="RHEA:24408"/>
        <dbReference type="ChEBI" id="CHEBI:15377"/>
        <dbReference type="ChEBI" id="CHEBI:15378"/>
        <dbReference type="ChEBI" id="CHEBI:16335"/>
        <dbReference type="ChEBI" id="CHEBI:17596"/>
        <dbReference type="ChEBI" id="CHEBI:28938"/>
        <dbReference type="EC" id="3.5.4.4"/>
    </reaction>
</comment>
<evidence type="ECO:0000256" key="8">
    <source>
        <dbReference type="ARBA" id="ARBA00022801"/>
    </source>
</evidence>
<dbReference type="EC" id="3.5.4.4" evidence="4"/>
<comment type="subcellular location">
    <subcellularLocation>
        <location evidence="2">Secreted</location>
    </subcellularLocation>
</comment>
<dbReference type="Gene3D" id="3.20.20.140">
    <property type="entry name" value="Metal-dependent hydrolases"/>
    <property type="match status" value="1"/>
</dbReference>
<dbReference type="PANTHER" id="PTHR11409">
    <property type="entry name" value="ADENOSINE DEAMINASE"/>
    <property type="match status" value="1"/>
</dbReference>
<dbReference type="AlphaFoldDB" id="A0AAV9SJX1"/>
<evidence type="ECO:0000256" key="9">
    <source>
        <dbReference type="ARBA" id="ARBA00047764"/>
    </source>
</evidence>
<dbReference type="InterPro" id="IPR006330">
    <property type="entry name" value="Ado/ade_deaminase"/>
</dbReference>
<dbReference type="InterPro" id="IPR001365">
    <property type="entry name" value="A_deaminase_dom"/>
</dbReference>
<accession>A0AAV9SJX1</accession>
<keyword evidence="5" id="KW-0964">Secreted</keyword>
<keyword evidence="12" id="KW-1185">Reference proteome</keyword>
<reference evidence="11 12" key="1">
    <citation type="submission" date="2021-06" db="EMBL/GenBank/DDBJ databases">
        <authorList>
            <person name="Palmer J.M."/>
        </authorList>
    </citation>
    <scope>NUCLEOTIDE SEQUENCE [LARGE SCALE GENOMIC DNA]</scope>
    <source>
        <strain evidence="11 12">MEX-2019</strain>
        <tissue evidence="11">Muscle</tissue>
    </source>
</reference>
<evidence type="ECO:0000256" key="2">
    <source>
        <dbReference type="ARBA" id="ARBA00004613"/>
    </source>
</evidence>
<dbReference type="SUPFAM" id="SSF51556">
    <property type="entry name" value="Metallo-dependent hydrolases"/>
    <property type="match status" value="1"/>
</dbReference>
<gene>
    <name evidence="11" type="primary">ADA2A_3</name>
    <name evidence="11" type="ORF">CRENBAI_010510</name>
</gene>
<evidence type="ECO:0000256" key="5">
    <source>
        <dbReference type="ARBA" id="ARBA00022525"/>
    </source>
</evidence>
<dbReference type="GO" id="GO:0046872">
    <property type="term" value="F:metal ion binding"/>
    <property type="evidence" value="ECO:0007669"/>
    <property type="project" value="UniProtKB-KW"/>
</dbReference>